<dbReference type="Proteomes" id="UP000199207">
    <property type="component" value="Unassembled WGS sequence"/>
</dbReference>
<dbReference type="InterPro" id="IPR012349">
    <property type="entry name" value="Split_barrel_FMN-bd"/>
</dbReference>
<organism evidence="2 3">
    <name type="scientific">Streptomyces aidingensis</name>
    <dbReference type="NCBI Taxonomy" id="910347"/>
    <lineage>
        <taxon>Bacteria</taxon>
        <taxon>Bacillati</taxon>
        <taxon>Actinomycetota</taxon>
        <taxon>Actinomycetes</taxon>
        <taxon>Kitasatosporales</taxon>
        <taxon>Streptomycetaceae</taxon>
        <taxon>Streptomyces</taxon>
    </lineage>
</organism>
<gene>
    <name evidence="2" type="ORF">SAMN05421773_10788</name>
</gene>
<dbReference type="OrthoDB" id="5186446at2"/>
<sequence>MRRGPYSAVRRRLYRGGRPRPVARRIDRLTAAWHAGALSPGNWVTLEVPGRRSGRTITFPVVVADYRGAGYLVSMLGQNANWVRNVRAADGRAVLRKRGRRAVRLHEVGPADRAPILRRYLEVAPGARPHFPVDRHAPVADFARIAARYPVFRLGPREPRGPGGPSLPGTRDGRAHGAAGP</sequence>
<keyword evidence="3" id="KW-1185">Reference proteome</keyword>
<dbReference type="RefSeq" id="WP_093839213.1">
    <property type="nucleotide sequence ID" value="NZ_FOLM01000007.1"/>
</dbReference>
<reference evidence="2 3" key="1">
    <citation type="submission" date="2016-10" db="EMBL/GenBank/DDBJ databases">
        <authorList>
            <person name="de Groot N.N."/>
        </authorList>
    </citation>
    <scope>NUCLEOTIDE SEQUENCE [LARGE SCALE GENOMIC DNA]</scope>
    <source>
        <strain evidence="2 3">CGMCC 4.5739</strain>
    </source>
</reference>
<dbReference type="InterPro" id="IPR004378">
    <property type="entry name" value="F420H2_quin_Rdtase"/>
</dbReference>
<dbReference type="Gene3D" id="2.30.110.10">
    <property type="entry name" value="Electron Transport, Fmn-binding Protein, Chain A"/>
    <property type="match status" value="1"/>
</dbReference>
<evidence type="ECO:0000256" key="1">
    <source>
        <dbReference type="SAM" id="MobiDB-lite"/>
    </source>
</evidence>
<dbReference type="EMBL" id="FOLM01000007">
    <property type="protein sequence ID" value="SFC89365.1"/>
    <property type="molecule type" value="Genomic_DNA"/>
</dbReference>
<protein>
    <submittedName>
        <fullName evidence="2">Deazaflavin-dependent oxidoreductase, nitroreductase family</fullName>
    </submittedName>
</protein>
<evidence type="ECO:0000313" key="2">
    <source>
        <dbReference type="EMBL" id="SFC89365.1"/>
    </source>
</evidence>
<dbReference type="STRING" id="910347.SAMN05421773_10788"/>
<name>A0A1I1MW30_9ACTN</name>
<dbReference type="Pfam" id="PF04075">
    <property type="entry name" value="F420H2_quin_red"/>
    <property type="match status" value="1"/>
</dbReference>
<feature type="region of interest" description="Disordered" evidence="1">
    <location>
        <begin position="154"/>
        <end position="181"/>
    </location>
</feature>
<accession>A0A1I1MW30</accession>
<proteinExistence type="predicted"/>
<evidence type="ECO:0000313" key="3">
    <source>
        <dbReference type="Proteomes" id="UP000199207"/>
    </source>
</evidence>
<dbReference type="GO" id="GO:0016491">
    <property type="term" value="F:oxidoreductase activity"/>
    <property type="evidence" value="ECO:0007669"/>
    <property type="project" value="InterPro"/>
</dbReference>
<dbReference type="AlphaFoldDB" id="A0A1I1MW30"/>